<gene>
    <name evidence="3" type="primary">AC4</name>
</gene>
<proteinExistence type="inferred from homology"/>
<dbReference type="InterPro" id="IPR002488">
    <property type="entry name" value="Gemini_C4"/>
</dbReference>
<dbReference type="OrthoDB" id="24090at10239"/>
<keyword evidence="4" id="KW-1185">Reference proteome</keyword>
<dbReference type="KEGG" id="vg:10191525"/>
<evidence type="ECO:0000256" key="2">
    <source>
        <dbReference type="ARBA" id="ARBA00022581"/>
    </source>
</evidence>
<reference evidence="3 4" key="1">
    <citation type="journal article" date="2011" name="Arch. Virol.">
        <title>The genomes of four novel begomoviruses and a new Sida micrantha mosaic virus strain from Bolivian weeds.</title>
        <authorList>
            <person name="Wyant P.S."/>
            <person name="Gotthardt D."/>
            <person name="Schafer B."/>
            <person name="Krenz B."/>
            <person name="Jeske H."/>
        </authorList>
    </citation>
    <scope>NUCLEOTIDE SEQUENCE [LARGE SCALE GENOMIC DNA]</scope>
    <source>
        <strain evidence="3 4">AbMBoV</strain>
    </source>
</reference>
<evidence type="ECO:0000313" key="4">
    <source>
        <dbReference type="Proteomes" id="UP000204607"/>
    </source>
</evidence>
<sequence>MGSLIYMCCSSSKANTTAKIKDSSTWSPHIVQHSSMGTIKELGPAPTSSPTSTKTGIFLYGENSRSTGDLLEEVSKQLMTLQQRR</sequence>
<protein>
    <submittedName>
        <fullName evidence="3">AC4 protein</fullName>
    </submittedName>
</protein>
<name>E7CT39_9GEMI</name>
<accession>E7CT39</accession>
<organism evidence="3 4">
    <name type="scientific">Begomovirus jeskei</name>
    <dbReference type="NCBI Taxonomy" id="932071"/>
    <lineage>
        <taxon>Viruses</taxon>
        <taxon>Monodnaviria</taxon>
        <taxon>Shotokuvirae</taxon>
        <taxon>Cressdnaviricota</taxon>
        <taxon>Repensiviricetes</taxon>
        <taxon>Geplafuvirales</taxon>
        <taxon>Geminiviridae</taxon>
        <taxon>Begomovirus</taxon>
    </lineage>
</organism>
<comment type="similarity">
    <text evidence="1">Belongs to the geminiviridae protein AC4/C4 family.</text>
</comment>
<dbReference type="GeneID" id="10191525"/>
<dbReference type="Proteomes" id="UP000204607">
    <property type="component" value="Genome"/>
</dbReference>
<keyword evidence="2" id="KW-0945">Host-virus interaction</keyword>
<dbReference type="RefSeq" id="YP_004207823.1">
    <property type="nucleotide sequence ID" value="NC_015045.1"/>
</dbReference>
<evidence type="ECO:0000313" key="3">
    <source>
        <dbReference type="EMBL" id="ADV15523.1"/>
    </source>
</evidence>
<dbReference type="EMBL" id="HM585445">
    <property type="protein sequence ID" value="ADV15523.1"/>
    <property type="molecule type" value="Genomic_DNA"/>
</dbReference>
<dbReference type="Pfam" id="PF01492">
    <property type="entry name" value="Gemini_C4"/>
    <property type="match status" value="1"/>
</dbReference>
<evidence type="ECO:0000256" key="1">
    <source>
        <dbReference type="ARBA" id="ARBA00008996"/>
    </source>
</evidence>